<evidence type="ECO:0000313" key="6">
    <source>
        <dbReference type="Proteomes" id="UP001189429"/>
    </source>
</evidence>
<reference evidence="5" key="1">
    <citation type="submission" date="2023-10" db="EMBL/GenBank/DDBJ databases">
        <authorList>
            <person name="Chen Y."/>
            <person name="Shah S."/>
            <person name="Dougan E. K."/>
            <person name="Thang M."/>
            <person name="Chan C."/>
        </authorList>
    </citation>
    <scope>NUCLEOTIDE SEQUENCE [LARGE SCALE GENOMIC DNA]</scope>
</reference>
<dbReference type="PROSITE" id="PS50222">
    <property type="entry name" value="EF_HAND_2"/>
    <property type="match status" value="2"/>
</dbReference>
<protein>
    <recommendedName>
        <fullName evidence="4">EF-hand domain-containing protein</fullName>
    </recommendedName>
</protein>
<comment type="caution">
    <text evidence="5">The sequence shown here is derived from an EMBL/GenBank/DDBJ whole genome shotgun (WGS) entry which is preliminary data.</text>
</comment>
<dbReference type="SUPFAM" id="SSF47473">
    <property type="entry name" value="EF-hand"/>
    <property type="match status" value="1"/>
</dbReference>
<dbReference type="SUPFAM" id="SSF53474">
    <property type="entry name" value="alpha/beta-Hydrolases"/>
    <property type="match status" value="1"/>
</dbReference>
<dbReference type="PANTHER" id="PTHR46311:SF5">
    <property type="entry name" value="EF-HAND DOMAIN-CONTAINING PROTEIN"/>
    <property type="match status" value="1"/>
</dbReference>
<evidence type="ECO:0000259" key="4">
    <source>
        <dbReference type="PROSITE" id="PS50222"/>
    </source>
</evidence>
<dbReference type="InterPro" id="IPR029058">
    <property type="entry name" value="AB_hydrolase_fold"/>
</dbReference>
<accession>A0ABN9V7X3</accession>
<dbReference type="PANTHER" id="PTHR46311">
    <property type="entry name" value="CALCIUM-BINDING PROTEIN 8-RELATED"/>
    <property type="match status" value="1"/>
</dbReference>
<dbReference type="CDD" id="cd00051">
    <property type="entry name" value="EFh"/>
    <property type="match status" value="1"/>
</dbReference>
<evidence type="ECO:0000313" key="5">
    <source>
        <dbReference type="EMBL" id="CAK0869025.1"/>
    </source>
</evidence>
<evidence type="ECO:0000256" key="3">
    <source>
        <dbReference type="SAM" id="MobiDB-lite"/>
    </source>
</evidence>
<feature type="compositionally biased region" description="Low complexity" evidence="3">
    <location>
        <begin position="404"/>
        <end position="424"/>
    </location>
</feature>
<name>A0ABN9V7X3_9DINO</name>
<sequence length="424" mass="46526">MAESLPPKLRRKITEEKAASRAKKEFEGIKTIEDAFAFCDKDGDGVISKRELGQALSSLGEHKSDEELQELMNRVDADGSGTLDFDEFACLVKTEKPIHSRLVKGRKHLMAWIGDCAYAVSSRVGRGLGFFCRCFCCCHANRYRESPYLPANSELGTRDEALRALGACARLVGGTGYIDAELHGKFDPPLIGKHSGFKIESHVDQICETSGSTSAIQAACYTNARYPKACIVAFRGTMSYAGLKQDATLLTPYKGTPIYKACKQSCKFVKRCQENHEGKTIFVTGLSLGGYLAEVVASKLDVAGASFNSPGPWRWHLSMIPNNAGHERPPFEIHLTRSDRVANILFPKPQHSTHIGRPLWHHGKVHRICDPYVPDEVVGIPSGIKNQGDTHILYVNQKDELGIESSTSESSTADSSSDESGTRC</sequence>
<dbReference type="Gene3D" id="3.40.50.1820">
    <property type="entry name" value="alpha/beta hydrolase"/>
    <property type="match status" value="1"/>
</dbReference>
<keyword evidence="1" id="KW-0677">Repeat</keyword>
<dbReference type="EMBL" id="CAUYUJ010016810">
    <property type="protein sequence ID" value="CAK0869025.1"/>
    <property type="molecule type" value="Genomic_DNA"/>
</dbReference>
<organism evidence="5 6">
    <name type="scientific">Prorocentrum cordatum</name>
    <dbReference type="NCBI Taxonomy" id="2364126"/>
    <lineage>
        <taxon>Eukaryota</taxon>
        <taxon>Sar</taxon>
        <taxon>Alveolata</taxon>
        <taxon>Dinophyceae</taxon>
        <taxon>Prorocentrales</taxon>
        <taxon>Prorocentraceae</taxon>
        <taxon>Prorocentrum</taxon>
    </lineage>
</organism>
<dbReference type="InterPro" id="IPR018247">
    <property type="entry name" value="EF_Hand_1_Ca_BS"/>
</dbReference>
<feature type="region of interest" description="Disordered" evidence="3">
    <location>
        <begin position="403"/>
        <end position="424"/>
    </location>
</feature>
<dbReference type="Proteomes" id="UP001189429">
    <property type="component" value="Unassembled WGS sequence"/>
</dbReference>
<dbReference type="Pfam" id="PF13499">
    <property type="entry name" value="EF-hand_7"/>
    <property type="match status" value="1"/>
</dbReference>
<dbReference type="Gene3D" id="1.10.238.10">
    <property type="entry name" value="EF-hand"/>
    <property type="match status" value="1"/>
</dbReference>
<feature type="domain" description="EF-hand" evidence="4">
    <location>
        <begin position="27"/>
        <end position="62"/>
    </location>
</feature>
<dbReference type="InterPro" id="IPR011992">
    <property type="entry name" value="EF-hand-dom_pair"/>
</dbReference>
<gene>
    <name evidence="5" type="ORF">PCOR1329_LOCUS55519</name>
</gene>
<dbReference type="SMART" id="SM00054">
    <property type="entry name" value="EFh"/>
    <property type="match status" value="2"/>
</dbReference>
<evidence type="ECO:0000256" key="1">
    <source>
        <dbReference type="ARBA" id="ARBA00022737"/>
    </source>
</evidence>
<dbReference type="InterPro" id="IPR051111">
    <property type="entry name" value="Ca-binding_regulatory"/>
</dbReference>
<proteinExistence type="predicted"/>
<dbReference type="PROSITE" id="PS00018">
    <property type="entry name" value="EF_HAND_1"/>
    <property type="match status" value="2"/>
</dbReference>
<keyword evidence="2" id="KW-0106">Calcium</keyword>
<feature type="domain" description="EF-hand" evidence="4">
    <location>
        <begin position="63"/>
        <end position="98"/>
    </location>
</feature>
<dbReference type="InterPro" id="IPR002048">
    <property type="entry name" value="EF_hand_dom"/>
</dbReference>
<keyword evidence="6" id="KW-1185">Reference proteome</keyword>
<evidence type="ECO:0000256" key="2">
    <source>
        <dbReference type="ARBA" id="ARBA00022837"/>
    </source>
</evidence>